<comment type="subcellular location">
    <subcellularLocation>
        <location evidence="1 14">Cytoplasm</location>
    </subcellularLocation>
</comment>
<feature type="binding site" evidence="14">
    <location>
        <position position="562"/>
    </location>
    <ligand>
        <name>Zn(2+)</name>
        <dbReference type="ChEBI" id="CHEBI:29105"/>
    </ligand>
</feature>
<dbReference type="InterPro" id="IPR050058">
    <property type="entry name" value="Ala-tRNA_ligase"/>
</dbReference>
<dbReference type="Gene3D" id="2.40.30.130">
    <property type="match status" value="1"/>
</dbReference>
<keyword evidence="15" id="KW-0175">Coiled coil</keyword>
<reference evidence="20" key="1">
    <citation type="submission" date="2017-04" db="EMBL/GenBank/DDBJ databases">
        <title>Finegoldia magna isolated from orthopedic joint implant-associated infections.</title>
        <authorList>
            <person name="Bjorklund S."/>
            <person name="Bruggemann H."/>
            <person name="Jensen A."/>
            <person name="Hellmark B."/>
            <person name="Soderquist B."/>
        </authorList>
    </citation>
    <scope>NUCLEOTIDE SEQUENCE [LARGE SCALE GENOMIC DNA]</scope>
    <source>
        <strain evidence="20">CCUG 54800</strain>
    </source>
</reference>
<comment type="catalytic activity">
    <reaction evidence="13 14">
        <text>tRNA(Ala) + L-alanine + ATP = L-alanyl-tRNA(Ala) + AMP + diphosphate</text>
        <dbReference type="Rhea" id="RHEA:12540"/>
        <dbReference type="Rhea" id="RHEA-COMP:9657"/>
        <dbReference type="Rhea" id="RHEA-COMP:9923"/>
        <dbReference type="ChEBI" id="CHEBI:30616"/>
        <dbReference type="ChEBI" id="CHEBI:33019"/>
        <dbReference type="ChEBI" id="CHEBI:57972"/>
        <dbReference type="ChEBI" id="CHEBI:78442"/>
        <dbReference type="ChEBI" id="CHEBI:78497"/>
        <dbReference type="ChEBI" id="CHEBI:456215"/>
        <dbReference type="EC" id="6.1.1.7"/>
    </reaction>
</comment>
<dbReference type="InterPro" id="IPR002318">
    <property type="entry name" value="Ala-tRNA-lgiase_IIc"/>
</dbReference>
<gene>
    <name evidence="14" type="primary">alaS</name>
    <name evidence="19" type="ORF">B9N49_03600</name>
</gene>
<accession>A0A233V5P1</accession>
<comment type="function">
    <text evidence="12 14">Catalyzes the attachment of alanine to tRNA(Ala) in a two-step reaction: alanine is first activated by ATP to form Ala-AMP and then transferred to the acceptor end of tRNA(Ala). Also edits incorrectly charged Ser-tRNA(Ala) and Gly-tRNA(Ala) via its editing domain.</text>
</comment>
<dbReference type="EMBL" id="NDYC01000019">
    <property type="protein sequence ID" value="OXZ27719.1"/>
    <property type="molecule type" value="Genomic_DNA"/>
</dbReference>
<name>A0A233V5P1_FINMA</name>
<evidence type="ECO:0000256" key="12">
    <source>
        <dbReference type="ARBA" id="ARBA00024779"/>
    </source>
</evidence>
<dbReference type="Gene3D" id="3.30.930.10">
    <property type="entry name" value="Bira Bifunctional Protein, Domain 2"/>
    <property type="match status" value="1"/>
</dbReference>
<keyword evidence="3 14" id="KW-0820">tRNA-binding</keyword>
<dbReference type="GO" id="GO:0002161">
    <property type="term" value="F:aminoacyl-tRNA deacylase activity"/>
    <property type="evidence" value="ECO:0007669"/>
    <property type="project" value="TreeGrafter"/>
</dbReference>
<sequence length="873" mass="98642">MKDYGLNEIRKKFLDYFGERGHLVIKSFPLIPQDDKSLLLINAGMAPLKKYFTGEKKLKKDRATSSQRCIRTADIDEVGKTQRHGTFFEMLGNFSFGDYFKKEAITWAWDFLTNELEVPKDILWITVYEEDEDAYNIWVNDVGVSPERVVKLGKADNFWELDQGPCGPCSEIHIDRGFEFDPREDAKPGDEGERFLEVWNLVFTQFNKTADGKYERIAHPNIDTGMGLERITMVLENADNIFEIGLVKDIIKTIEEISGVKYKENHQNDVSIRIIADHVRAMTFLIYDGVIPSNEQRGYVLRRLIRRACRHGKLLGINDSFIEKVIDSCIKVYESGYPELKEERDRIVKIANAEEKKFQETLDLGLSILDSMLKETESDVFSGENAFKLYDTYGFPIDLTKELVGEVNKTVDEDEFKKLMEEQKQRARGSRNESNMGWSSDKKYGEGLPETKFDGYDSLKDESEVIEIYGENDNNLNAGQMGIIILDRTTFYGEGGGQVGDKGIIYNDNFKAEVYDTKKTGKKVFLHYVKVIEGRLNVGDKVTIEVDELNRRDIMKNHSATHLLHQALKDVVGDHVNQAGSYVDGERLRFDITHFEAVTKEQLEKVEQIVNEKIALGIPVKIDEMSLEQSQSIGARGLFEDKYQDVVRVVQMGDYSKELCGGTHVKTTSDIQMLKILSESSVAAGVRRIEAITGRAVYKYLKDRDSLIDIVKHSLKASNEDEITRRIEMNTEEIKELKKKLKDITNKDLSSNIDSVINDAVEVNGTKVCTFELSCLDNNSFRDFGENIKSKLEDGVVILANSDDSKVSFIALVTDSAVKKGVFAGDIVREVAKVCGGNGGGRKDFAQAGAKDSSKVDEALQKGIETVKSKLNA</sequence>
<feature type="coiled-coil region" evidence="15">
    <location>
        <begin position="720"/>
        <end position="747"/>
    </location>
</feature>
<evidence type="ECO:0000256" key="3">
    <source>
        <dbReference type="ARBA" id="ARBA00022555"/>
    </source>
</evidence>
<feature type="domain" description="FHA" evidence="17">
    <location>
        <begin position="536"/>
        <end position="588"/>
    </location>
</feature>
<evidence type="ECO:0000256" key="6">
    <source>
        <dbReference type="ARBA" id="ARBA00022741"/>
    </source>
</evidence>
<dbReference type="GO" id="GO:0004813">
    <property type="term" value="F:alanine-tRNA ligase activity"/>
    <property type="evidence" value="ECO:0007669"/>
    <property type="project" value="UniProtKB-UniRule"/>
</dbReference>
<evidence type="ECO:0000256" key="5">
    <source>
        <dbReference type="ARBA" id="ARBA00022723"/>
    </source>
</evidence>
<evidence type="ECO:0000256" key="2">
    <source>
        <dbReference type="ARBA" id="ARBA00008226"/>
    </source>
</evidence>
<dbReference type="SUPFAM" id="SSF55681">
    <property type="entry name" value="Class II aaRS and biotin synthetases"/>
    <property type="match status" value="1"/>
</dbReference>
<dbReference type="PRINTS" id="PR00980">
    <property type="entry name" value="TRNASYNTHALA"/>
</dbReference>
<evidence type="ECO:0000256" key="7">
    <source>
        <dbReference type="ARBA" id="ARBA00022833"/>
    </source>
</evidence>
<keyword evidence="10 14" id="KW-0648">Protein biosynthesis</keyword>
<evidence type="ECO:0000256" key="10">
    <source>
        <dbReference type="ARBA" id="ARBA00022917"/>
    </source>
</evidence>
<keyword evidence="6 14" id="KW-0547">Nucleotide-binding</keyword>
<comment type="caution">
    <text evidence="19">The sequence shown here is derived from an EMBL/GenBank/DDBJ whole genome shotgun (WGS) entry which is preliminary data.</text>
</comment>
<keyword evidence="4 14" id="KW-0436">Ligase</keyword>
<feature type="binding site" evidence="14">
    <location>
        <position position="558"/>
    </location>
    <ligand>
        <name>Zn(2+)</name>
        <dbReference type="ChEBI" id="CHEBI:29105"/>
    </ligand>
</feature>
<evidence type="ECO:0000256" key="9">
    <source>
        <dbReference type="ARBA" id="ARBA00022884"/>
    </source>
</evidence>
<dbReference type="PROSITE" id="PS50860">
    <property type="entry name" value="AA_TRNA_LIGASE_II_ALA"/>
    <property type="match status" value="1"/>
</dbReference>
<dbReference type="Proteomes" id="UP000215413">
    <property type="component" value="Unassembled WGS sequence"/>
</dbReference>
<dbReference type="SUPFAM" id="SSF55186">
    <property type="entry name" value="ThrRS/AlaRS common domain"/>
    <property type="match status" value="1"/>
</dbReference>
<dbReference type="InterPro" id="IPR023033">
    <property type="entry name" value="Ala_tRNA_ligase_euk/bac"/>
</dbReference>
<dbReference type="FunFam" id="3.30.980.10:FF:000004">
    <property type="entry name" value="Alanine--tRNA ligase, cytoplasmic"/>
    <property type="match status" value="1"/>
</dbReference>
<feature type="binding site" evidence="14">
    <location>
        <position position="660"/>
    </location>
    <ligand>
        <name>Zn(2+)</name>
        <dbReference type="ChEBI" id="CHEBI:29105"/>
    </ligand>
</feature>
<keyword evidence="7 14" id="KW-0862">Zinc</keyword>
<evidence type="ECO:0000256" key="15">
    <source>
        <dbReference type="SAM" id="Coils"/>
    </source>
</evidence>
<dbReference type="Gene3D" id="3.30.54.20">
    <property type="match status" value="1"/>
</dbReference>
<dbReference type="GO" id="GO:0140096">
    <property type="term" value="F:catalytic activity, acting on a protein"/>
    <property type="evidence" value="ECO:0007669"/>
    <property type="project" value="UniProtKB-ARBA"/>
</dbReference>
<dbReference type="Gene3D" id="3.10.310.40">
    <property type="match status" value="1"/>
</dbReference>
<comment type="cofactor">
    <cofactor evidence="14">
        <name>Zn(2+)</name>
        <dbReference type="ChEBI" id="CHEBI:29105"/>
    </cofactor>
    <text evidence="14">Binds 1 zinc ion per subunit.</text>
</comment>
<evidence type="ECO:0000256" key="13">
    <source>
        <dbReference type="ARBA" id="ARBA00048300"/>
    </source>
</evidence>
<protein>
    <recommendedName>
        <fullName evidence="14">Alanine--tRNA ligase</fullName>
        <ecNumber evidence="14">6.1.1.7</ecNumber>
    </recommendedName>
    <alternativeName>
        <fullName evidence="14">Alanyl-tRNA synthetase</fullName>
        <shortName evidence="14">AlaRS</shortName>
    </alternativeName>
</protein>
<dbReference type="Gene3D" id="3.30.980.10">
    <property type="entry name" value="Threonyl-trna Synthetase, Chain A, domain 2"/>
    <property type="match status" value="1"/>
</dbReference>
<evidence type="ECO:0000259" key="17">
    <source>
        <dbReference type="PROSITE" id="PS50006"/>
    </source>
</evidence>
<evidence type="ECO:0000256" key="8">
    <source>
        <dbReference type="ARBA" id="ARBA00022840"/>
    </source>
</evidence>
<feature type="region of interest" description="Disordered" evidence="16">
    <location>
        <begin position="422"/>
        <end position="443"/>
    </location>
</feature>
<proteinExistence type="inferred from homology"/>
<evidence type="ECO:0000256" key="16">
    <source>
        <dbReference type="SAM" id="MobiDB-lite"/>
    </source>
</evidence>
<feature type="binding site" evidence="14">
    <location>
        <position position="664"/>
    </location>
    <ligand>
        <name>Zn(2+)</name>
        <dbReference type="ChEBI" id="CHEBI:29105"/>
    </ligand>
</feature>
<dbReference type="InterPro" id="IPR018163">
    <property type="entry name" value="Thr/Ala-tRNA-synth_IIc_edit"/>
</dbReference>
<dbReference type="InterPro" id="IPR018165">
    <property type="entry name" value="Ala-tRNA-synth_IIc_core"/>
</dbReference>
<dbReference type="PROSITE" id="PS50006">
    <property type="entry name" value="FHA_DOMAIN"/>
    <property type="match status" value="1"/>
</dbReference>
<dbReference type="AlphaFoldDB" id="A0A233V5P1"/>
<dbReference type="PANTHER" id="PTHR11777:SF9">
    <property type="entry name" value="ALANINE--TRNA LIGASE, CYTOPLASMIC"/>
    <property type="match status" value="1"/>
</dbReference>
<dbReference type="FunFam" id="2.40.30.130:FF:000001">
    <property type="entry name" value="Alanine--tRNA ligase"/>
    <property type="match status" value="1"/>
</dbReference>
<dbReference type="SUPFAM" id="SSF101353">
    <property type="entry name" value="Putative anticodon-binding domain of alanyl-tRNA synthetase (AlaRS)"/>
    <property type="match status" value="1"/>
</dbReference>
<keyword evidence="5 14" id="KW-0479">Metal-binding</keyword>
<dbReference type="InterPro" id="IPR018162">
    <property type="entry name" value="Ala-tRNA-ligase_IIc_anticod-bd"/>
</dbReference>
<dbReference type="NCBIfam" id="TIGR00344">
    <property type="entry name" value="alaS"/>
    <property type="match status" value="1"/>
</dbReference>
<comment type="domain">
    <text evidence="14">Consists of three domains; the N-terminal catalytic domain, the editing domain and the C-terminal C-Ala domain. The editing domain removes incorrectly charged amino acids, while the C-Ala domain, along with tRNA(Ala), serves as a bridge to cooperatively bring together the editing and aminoacylation centers thus stimulating deacylation of misacylated tRNAs.</text>
</comment>
<dbReference type="InterPro" id="IPR009000">
    <property type="entry name" value="Transl_B-barrel_sf"/>
</dbReference>
<evidence type="ECO:0000313" key="19">
    <source>
        <dbReference type="EMBL" id="OXZ27719.1"/>
    </source>
</evidence>
<dbReference type="Pfam" id="PF02272">
    <property type="entry name" value="DHHA1"/>
    <property type="match status" value="1"/>
</dbReference>
<dbReference type="GO" id="GO:0005829">
    <property type="term" value="C:cytosol"/>
    <property type="evidence" value="ECO:0007669"/>
    <property type="project" value="TreeGrafter"/>
</dbReference>
<comment type="similarity">
    <text evidence="2 14">Belongs to the class-II aminoacyl-tRNA synthetase family.</text>
</comment>
<dbReference type="FunFam" id="3.10.310.40:FF:000001">
    <property type="entry name" value="Alanine--tRNA ligase"/>
    <property type="match status" value="1"/>
</dbReference>
<dbReference type="FunFam" id="3.30.930.10:FF:000004">
    <property type="entry name" value="Alanine--tRNA ligase"/>
    <property type="match status" value="1"/>
</dbReference>
<dbReference type="GO" id="GO:0005524">
    <property type="term" value="F:ATP binding"/>
    <property type="evidence" value="ECO:0007669"/>
    <property type="project" value="UniProtKB-UniRule"/>
</dbReference>
<evidence type="ECO:0000256" key="14">
    <source>
        <dbReference type="HAMAP-Rule" id="MF_00036"/>
    </source>
</evidence>
<keyword evidence="11 14" id="KW-0030">Aminoacyl-tRNA synthetase</keyword>
<dbReference type="GO" id="GO:0006419">
    <property type="term" value="P:alanyl-tRNA aminoacylation"/>
    <property type="evidence" value="ECO:0007669"/>
    <property type="project" value="UniProtKB-UniRule"/>
</dbReference>
<evidence type="ECO:0000256" key="11">
    <source>
        <dbReference type="ARBA" id="ARBA00023146"/>
    </source>
</evidence>
<dbReference type="RefSeq" id="WP_094205824.1">
    <property type="nucleotide sequence ID" value="NZ_NDYC01000019.1"/>
</dbReference>
<dbReference type="CDD" id="cd00673">
    <property type="entry name" value="AlaRS_core"/>
    <property type="match status" value="1"/>
</dbReference>
<feature type="domain" description="Alanyl-transfer RNA synthetases family profile" evidence="18">
    <location>
        <begin position="4"/>
        <end position="703"/>
    </location>
</feature>
<dbReference type="GO" id="GO:0008270">
    <property type="term" value="F:zinc ion binding"/>
    <property type="evidence" value="ECO:0007669"/>
    <property type="project" value="UniProtKB-UniRule"/>
</dbReference>
<dbReference type="HAMAP" id="MF_00036_B">
    <property type="entry name" value="Ala_tRNA_synth_B"/>
    <property type="match status" value="1"/>
</dbReference>
<evidence type="ECO:0000259" key="18">
    <source>
        <dbReference type="PROSITE" id="PS50860"/>
    </source>
</evidence>
<dbReference type="GO" id="GO:0000049">
    <property type="term" value="F:tRNA binding"/>
    <property type="evidence" value="ECO:0007669"/>
    <property type="project" value="UniProtKB-KW"/>
</dbReference>
<dbReference type="InterPro" id="IPR045864">
    <property type="entry name" value="aa-tRNA-synth_II/BPL/LPL"/>
</dbReference>
<organism evidence="19 20">
    <name type="scientific">Finegoldia magna</name>
    <name type="common">Peptostreptococcus magnus</name>
    <dbReference type="NCBI Taxonomy" id="1260"/>
    <lineage>
        <taxon>Bacteria</taxon>
        <taxon>Bacillati</taxon>
        <taxon>Bacillota</taxon>
        <taxon>Tissierellia</taxon>
        <taxon>Tissierellales</taxon>
        <taxon>Peptoniphilaceae</taxon>
        <taxon>Finegoldia</taxon>
    </lineage>
</organism>
<dbReference type="InterPro" id="IPR003156">
    <property type="entry name" value="DHHA1_dom"/>
</dbReference>
<dbReference type="SMART" id="SM00863">
    <property type="entry name" value="tRNA_SAD"/>
    <property type="match status" value="1"/>
</dbReference>
<evidence type="ECO:0000256" key="4">
    <source>
        <dbReference type="ARBA" id="ARBA00022598"/>
    </source>
</evidence>
<dbReference type="SUPFAM" id="SSF50447">
    <property type="entry name" value="Translation proteins"/>
    <property type="match status" value="1"/>
</dbReference>
<keyword evidence="14" id="KW-0963">Cytoplasm</keyword>
<dbReference type="InterPro" id="IPR000253">
    <property type="entry name" value="FHA_dom"/>
</dbReference>
<evidence type="ECO:0000256" key="1">
    <source>
        <dbReference type="ARBA" id="ARBA00004496"/>
    </source>
</evidence>
<dbReference type="Pfam" id="PF01411">
    <property type="entry name" value="tRNA-synt_2c"/>
    <property type="match status" value="1"/>
</dbReference>
<dbReference type="PANTHER" id="PTHR11777">
    <property type="entry name" value="ALANYL-TRNA SYNTHETASE"/>
    <property type="match status" value="1"/>
</dbReference>
<dbReference type="GO" id="GO:0016740">
    <property type="term" value="F:transferase activity"/>
    <property type="evidence" value="ECO:0007669"/>
    <property type="project" value="UniProtKB-ARBA"/>
</dbReference>
<keyword evidence="9 14" id="KW-0694">RNA-binding</keyword>
<dbReference type="FunFam" id="3.30.54.20:FF:000001">
    <property type="entry name" value="Alanine--tRNA ligase"/>
    <property type="match status" value="1"/>
</dbReference>
<dbReference type="InterPro" id="IPR018164">
    <property type="entry name" value="Ala-tRNA-synth_IIc_N"/>
</dbReference>
<dbReference type="InterPro" id="IPR012947">
    <property type="entry name" value="tRNA_SAD"/>
</dbReference>
<dbReference type="EC" id="6.1.1.7" evidence="14"/>
<evidence type="ECO:0000313" key="20">
    <source>
        <dbReference type="Proteomes" id="UP000215413"/>
    </source>
</evidence>
<keyword evidence="8 14" id="KW-0067">ATP-binding</keyword>
<dbReference type="Pfam" id="PF07973">
    <property type="entry name" value="tRNA_SAD"/>
    <property type="match status" value="1"/>
</dbReference>